<feature type="transmembrane region" description="Helical" evidence="7">
    <location>
        <begin position="154"/>
        <end position="174"/>
    </location>
</feature>
<dbReference type="EMBL" id="LOPW02000018">
    <property type="protein sequence ID" value="POG54097.1"/>
    <property type="molecule type" value="Genomic_DNA"/>
</dbReference>
<comment type="caution">
    <text evidence="9">The sequence shown here is derived from an EMBL/GenBank/DDBJ whole genome shotgun (WGS) entry which is preliminary data.</text>
</comment>
<name>A0A2P4NLT6_9EURY</name>
<evidence type="ECO:0000256" key="7">
    <source>
        <dbReference type="RuleBase" id="RU363032"/>
    </source>
</evidence>
<dbReference type="AlphaFoldDB" id="A0A2P4NLT6"/>
<feature type="transmembrane region" description="Helical" evidence="7">
    <location>
        <begin position="211"/>
        <end position="232"/>
    </location>
</feature>
<dbReference type="InterPro" id="IPR000515">
    <property type="entry name" value="MetI-like"/>
</dbReference>
<dbReference type="InterPro" id="IPR035906">
    <property type="entry name" value="MetI-like_sf"/>
</dbReference>
<accession>A0A2P4NLT6</accession>
<evidence type="ECO:0000256" key="6">
    <source>
        <dbReference type="ARBA" id="ARBA00023136"/>
    </source>
</evidence>
<dbReference type="Proteomes" id="UP000053621">
    <property type="component" value="Unassembled WGS sequence"/>
</dbReference>
<feature type="transmembrane region" description="Helical" evidence="7">
    <location>
        <begin position="126"/>
        <end position="148"/>
    </location>
</feature>
<keyword evidence="3" id="KW-1003">Cell membrane</keyword>
<dbReference type="RefSeq" id="WP_058567762.1">
    <property type="nucleotide sequence ID" value="NZ_LOPW02000018.1"/>
</dbReference>
<feature type="transmembrane region" description="Helical" evidence="7">
    <location>
        <begin position="93"/>
        <end position="114"/>
    </location>
</feature>
<organism evidence="9 10">
    <name type="scientific">Haloferax marisrubri</name>
    <dbReference type="NCBI Taxonomy" id="1544719"/>
    <lineage>
        <taxon>Archaea</taxon>
        <taxon>Methanobacteriati</taxon>
        <taxon>Methanobacteriota</taxon>
        <taxon>Stenosarchaea group</taxon>
        <taxon>Halobacteria</taxon>
        <taxon>Halobacteriales</taxon>
        <taxon>Haloferacaceae</taxon>
        <taxon>Haloferax</taxon>
    </lineage>
</organism>
<protein>
    <submittedName>
        <fullName evidence="9">Carbohydrate ABC transporter permease</fullName>
    </submittedName>
</protein>
<feature type="transmembrane region" description="Helical" evidence="7">
    <location>
        <begin position="256"/>
        <end position="276"/>
    </location>
</feature>
<feature type="transmembrane region" description="Helical" evidence="7">
    <location>
        <begin position="26"/>
        <end position="48"/>
    </location>
</feature>
<reference evidence="9" key="1">
    <citation type="submission" date="2017-08" db="EMBL/GenBank/DDBJ databases">
        <title>Haloferax marisrubri sp. nov., isolated from the Discovery deep brine-seawater interface in the Red Sea.</title>
        <authorList>
            <person name="Zhang G."/>
            <person name="Stingl U."/>
        </authorList>
    </citation>
    <scope>NUCLEOTIDE SEQUENCE [LARGE SCALE GENOMIC DNA]</scope>
    <source>
        <strain evidence="9">SB3</strain>
    </source>
</reference>
<proteinExistence type="inferred from homology"/>
<evidence type="ECO:0000256" key="3">
    <source>
        <dbReference type="ARBA" id="ARBA00022475"/>
    </source>
</evidence>
<keyword evidence="6 7" id="KW-0472">Membrane</keyword>
<keyword evidence="4 7" id="KW-0812">Transmembrane</keyword>
<dbReference type="Pfam" id="PF00528">
    <property type="entry name" value="BPD_transp_1"/>
    <property type="match status" value="1"/>
</dbReference>
<dbReference type="GO" id="GO:0055085">
    <property type="term" value="P:transmembrane transport"/>
    <property type="evidence" value="ECO:0007669"/>
    <property type="project" value="InterPro"/>
</dbReference>
<evidence type="ECO:0000256" key="4">
    <source>
        <dbReference type="ARBA" id="ARBA00022692"/>
    </source>
</evidence>
<dbReference type="Gene3D" id="1.10.3720.10">
    <property type="entry name" value="MetI-like"/>
    <property type="match status" value="1"/>
</dbReference>
<keyword evidence="10" id="KW-1185">Reference proteome</keyword>
<feature type="domain" description="ABC transmembrane type-1" evidence="8">
    <location>
        <begin position="89"/>
        <end position="278"/>
    </location>
</feature>
<evidence type="ECO:0000313" key="10">
    <source>
        <dbReference type="Proteomes" id="UP000053621"/>
    </source>
</evidence>
<evidence type="ECO:0000256" key="5">
    <source>
        <dbReference type="ARBA" id="ARBA00022989"/>
    </source>
</evidence>
<keyword evidence="5 7" id="KW-1133">Transmembrane helix</keyword>
<evidence type="ECO:0000256" key="2">
    <source>
        <dbReference type="ARBA" id="ARBA00022448"/>
    </source>
</evidence>
<dbReference type="CDD" id="cd06261">
    <property type="entry name" value="TM_PBP2"/>
    <property type="match status" value="1"/>
</dbReference>
<dbReference type="SUPFAM" id="SSF161098">
    <property type="entry name" value="MetI-like"/>
    <property type="match status" value="1"/>
</dbReference>
<evidence type="ECO:0000259" key="8">
    <source>
        <dbReference type="PROSITE" id="PS50928"/>
    </source>
</evidence>
<evidence type="ECO:0000256" key="1">
    <source>
        <dbReference type="ARBA" id="ARBA00004651"/>
    </source>
</evidence>
<gene>
    <name evidence="9" type="ORF">AUR65_015550</name>
</gene>
<dbReference type="OrthoDB" id="18784at2157"/>
<dbReference type="PANTHER" id="PTHR43744:SF12">
    <property type="entry name" value="ABC TRANSPORTER PERMEASE PROTEIN MG189-RELATED"/>
    <property type="match status" value="1"/>
</dbReference>
<dbReference type="PANTHER" id="PTHR43744">
    <property type="entry name" value="ABC TRANSPORTER PERMEASE PROTEIN MG189-RELATED-RELATED"/>
    <property type="match status" value="1"/>
</dbReference>
<comment type="similarity">
    <text evidence="7">Belongs to the binding-protein-dependent transport system permease family.</text>
</comment>
<sequence>MSGTHDTIFEEPDTTQGRLERLGAHAYLIVIALLTAGPYLIMVSISLMGNGWNPVVPPKLIPEAVSLQNYIDVWAGQTALLDQPFSGFFINSLIYAVGATLTVLVVDTLAGYAFARLEFAGRDISFLAVIATLMISPMILFVPLYTWFNQFGLVNTRIGVILPHTFTGFGVFLMRQFIKTLPSDLEDAALIDGCSRFGVFWRVVIPMMKPALVTLGIITFITVWNSFLWPLVLARDSALYNLPVALGFFQGRTSTLWAPLMAATAITLVPMVILFISMQKYYVRGFTIGGIKG</sequence>
<dbReference type="GO" id="GO:0005886">
    <property type="term" value="C:plasma membrane"/>
    <property type="evidence" value="ECO:0007669"/>
    <property type="project" value="UniProtKB-SubCell"/>
</dbReference>
<dbReference type="PROSITE" id="PS50928">
    <property type="entry name" value="ABC_TM1"/>
    <property type="match status" value="1"/>
</dbReference>
<evidence type="ECO:0000313" key="9">
    <source>
        <dbReference type="EMBL" id="POG54097.1"/>
    </source>
</evidence>
<keyword evidence="2 7" id="KW-0813">Transport</keyword>
<comment type="subcellular location">
    <subcellularLocation>
        <location evidence="1 7">Cell membrane</location>
        <topology evidence="1 7">Multi-pass membrane protein</topology>
    </subcellularLocation>
</comment>